<organism evidence="2">
    <name type="scientific">Ignavibacterium album</name>
    <dbReference type="NCBI Taxonomy" id="591197"/>
    <lineage>
        <taxon>Bacteria</taxon>
        <taxon>Pseudomonadati</taxon>
        <taxon>Ignavibacteriota</taxon>
        <taxon>Ignavibacteria</taxon>
        <taxon>Ignavibacteriales</taxon>
        <taxon>Ignavibacteriaceae</taxon>
        <taxon>Ignavibacterium</taxon>
    </lineage>
</organism>
<feature type="chain" id="PRO_5032710861" evidence="1">
    <location>
        <begin position="19"/>
        <end position="514"/>
    </location>
</feature>
<feature type="signal peptide" evidence="1">
    <location>
        <begin position="1"/>
        <end position="18"/>
    </location>
</feature>
<reference evidence="2" key="1">
    <citation type="journal article" date="2020" name="mSystems">
        <title>Genome- and Community-Level Interaction Insights into Carbon Utilization and Element Cycling Functions of Hydrothermarchaeota in Hydrothermal Sediment.</title>
        <authorList>
            <person name="Zhou Z."/>
            <person name="Liu Y."/>
            <person name="Xu W."/>
            <person name="Pan J."/>
            <person name="Luo Z.H."/>
            <person name="Li M."/>
        </authorList>
    </citation>
    <scope>NUCLEOTIDE SEQUENCE [LARGE SCALE GENOMIC DNA]</scope>
    <source>
        <strain evidence="2">SpSt-500</strain>
    </source>
</reference>
<dbReference type="GO" id="GO:0000272">
    <property type="term" value="P:polysaccharide catabolic process"/>
    <property type="evidence" value="ECO:0007669"/>
    <property type="project" value="InterPro"/>
</dbReference>
<evidence type="ECO:0000256" key="1">
    <source>
        <dbReference type="SAM" id="SignalP"/>
    </source>
</evidence>
<keyword evidence="1" id="KW-0732">Signal</keyword>
<name>A0A832G7E7_9BACT</name>
<proteinExistence type="predicted"/>
<sequence>MFIRLILIFLLMSLFALAQPAYQWTLKQSGSSLGGPIDYNRFNPNIIYYGSNNIIYKSTNRGESFTQTGSTVPGSTKIKCIIVDEYNPGTFVIAIESSPNDKIYKTTNDGINWTLTNDEGQMSYFGIPITRDPSNPNILYAMIDTKFKKSTDFGSSWITIANNFGPLNAPCDIEVFPDTNIILIGDNGTGIFKSTDGGYTWSQKFSTSGEIPTIAIDFTHPGTAWATKWGGGGGFLKSTDYGETWIAQPLFNGINMWGVNVQPDDGNHVIAGCYSCNTSWRTKDGGQTWMQIPISSTNYQYVIIDSMNQFAAQGNGFYKLESPFFNVFEITSLKVLVEGLFDGIVSSQDTITVELRSSNFPFNLADQKKVLLNSNGECSVRFYNLQNGIPYYIVIKHRNSIETWSSVPQSFSGNQLVYDFTSAQNKAYGNNLKLVNGKWCIYSGDVNQDGFVNSTDLMNVYNDNVIGAIGYLSTDLNNDFLTEIGDLYYVFLNSVLGIQKITPSTFIDSNKVSK</sequence>
<dbReference type="SUPFAM" id="SSF63446">
    <property type="entry name" value="Type I dockerin domain"/>
    <property type="match status" value="1"/>
</dbReference>
<dbReference type="SUPFAM" id="SSF110296">
    <property type="entry name" value="Oligoxyloglucan reducing end-specific cellobiohydrolase"/>
    <property type="match status" value="2"/>
</dbReference>
<evidence type="ECO:0000313" key="2">
    <source>
        <dbReference type="EMBL" id="HGT47202.1"/>
    </source>
</evidence>
<dbReference type="CDD" id="cd15482">
    <property type="entry name" value="Sialidase_non-viral"/>
    <property type="match status" value="1"/>
</dbReference>
<dbReference type="InterPro" id="IPR015943">
    <property type="entry name" value="WD40/YVTN_repeat-like_dom_sf"/>
</dbReference>
<dbReference type="InterPro" id="IPR018247">
    <property type="entry name" value="EF_Hand_1_Ca_BS"/>
</dbReference>
<dbReference type="EMBL" id="DSVI01000004">
    <property type="protein sequence ID" value="HGT47202.1"/>
    <property type="molecule type" value="Genomic_DNA"/>
</dbReference>
<accession>A0A832G7E7</accession>
<dbReference type="AlphaFoldDB" id="A0A832G7E7"/>
<protein>
    <submittedName>
        <fullName evidence="2">Uncharacterized protein</fullName>
    </submittedName>
</protein>
<dbReference type="Gene3D" id="2.130.10.10">
    <property type="entry name" value="YVTN repeat-like/Quinoprotein amine dehydrogenase"/>
    <property type="match status" value="3"/>
</dbReference>
<gene>
    <name evidence="2" type="ORF">ENS56_04145</name>
</gene>
<dbReference type="InterPro" id="IPR036439">
    <property type="entry name" value="Dockerin_dom_sf"/>
</dbReference>
<comment type="caution">
    <text evidence="2">The sequence shown here is derived from an EMBL/GenBank/DDBJ whole genome shotgun (WGS) entry which is preliminary data.</text>
</comment>
<dbReference type="PROSITE" id="PS00018">
    <property type="entry name" value="EF_HAND_1"/>
    <property type="match status" value="1"/>
</dbReference>